<keyword evidence="2 10" id="KW-1003">Cell membrane</keyword>
<sequence length="119" mass="12543">MNASSALLVVVGAAVGAPLRFVVDRWAREHTRAGTILGTLVVNVAGSLVLGLVAGLRDAPDWVLPLVGIGFCGALTTFSTLAFETWVFFEERAWRAFAANLALTFGLGLPAVWLGFLLG</sequence>
<keyword evidence="6 10" id="KW-0407">Ion channel</keyword>
<name>A0A852WKH9_9MICO</name>
<dbReference type="HAMAP" id="MF_00454">
    <property type="entry name" value="FluC"/>
    <property type="match status" value="1"/>
</dbReference>
<evidence type="ECO:0000256" key="5">
    <source>
        <dbReference type="ARBA" id="ARBA00023136"/>
    </source>
</evidence>
<dbReference type="Proteomes" id="UP000573599">
    <property type="component" value="Unassembled WGS sequence"/>
</dbReference>
<keyword evidence="10" id="KW-0406">Ion transport</keyword>
<feature type="transmembrane region" description="Helical" evidence="10">
    <location>
        <begin position="35"/>
        <end position="56"/>
    </location>
</feature>
<evidence type="ECO:0000313" key="12">
    <source>
        <dbReference type="Proteomes" id="UP000573599"/>
    </source>
</evidence>
<evidence type="ECO:0000256" key="3">
    <source>
        <dbReference type="ARBA" id="ARBA00022692"/>
    </source>
</evidence>
<dbReference type="RefSeq" id="WP_179421176.1">
    <property type="nucleotide sequence ID" value="NZ_JACCAB010000001.1"/>
</dbReference>
<gene>
    <name evidence="10" type="primary">fluC</name>
    <name evidence="10" type="synonym">crcB</name>
    <name evidence="11" type="ORF">BJ986_001222</name>
</gene>
<accession>A0A852WKH9</accession>
<evidence type="ECO:0000256" key="9">
    <source>
        <dbReference type="ARBA" id="ARBA00049940"/>
    </source>
</evidence>
<dbReference type="GO" id="GO:0062054">
    <property type="term" value="F:fluoride channel activity"/>
    <property type="evidence" value="ECO:0007669"/>
    <property type="project" value="UniProtKB-UniRule"/>
</dbReference>
<evidence type="ECO:0000256" key="8">
    <source>
        <dbReference type="ARBA" id="ARBA00035585"/>
    </source>
</evidence>
<dbReference type="InterPro" id="IPR003691">
    <property type="entry name" value="FluC"/>
</dbReference>
<dbReference type="AlphaFoldDB" id="A0A852WKH9"/>
<dbReference type="GO" id="GO:0005886">
    <property type="term" value="C:plasma membrane"/>
    <property type="evidence" value="ECO:0007669"/>
    <property type="project" value="UniProtKB-SubCell"/>
</dbReference>
<keyword evidence="12" id="KW-1185">Reference proteome</keyword>
<evidence type="ECO:0000256" key="1">
    <source>
        <dbReference type="ARBA" id="ARBA00004651"/>
    </source>
</evidence>
<evidence type="ECO:0000256" key="7">
    <source>
        <dbReference type="ARBA" id="ARBA00035120"/>
    </source>
</evidence>
<evidence type="ECO:0000256" key="10">
    <source>
        <dbReference type="HAMAP-Rule" id="MF_00454"/>
    </source>
</evidence>
<keyword evidence="3 10" id="KW-0812">Transmembrane</keyword>
<reference evidence="11 12" key="1">
    <citation type="submission" date="2020-07" db="EMBL/GenBank/DDBJ databases">
        <title>Sequencing the genomes of 1000 actinobacteria strains.</title>
        <authorList>
            <person name="Klenk H.-P."/>
        </authorList>
    </citation>
    <scope>NUCLEOTIDE SEQUENCE [LARGE SCALE GENOMIC DNA]</scope>
    <source>
        <strain evidence="11 12">DSM 23987</strain>
    </source>
</reference>
<evidence type="ECO:0000256" key="2">
    <source>
        <dbReference type="ARBA" id="ARBA00022475"/>
    </source>
</evidence>
<comment type="subcellular location">
    <subcellularLocation>
        <location evidence="1 10">Cell membrane</location>
        <topology evidence="1 10">Multi-pass membrane protein</topology>
    </subcellularLocation>
</comment>
<evidence type="ECO:0000256" key="6">
    <source>
        <dbReference type="ARBA" id="ARBA00023303"/>
    </source>
</evidence>
<keyword evidence="4 10" id="KW-1133">Transmembrane helix</keyword>
<comment type="function">
    <text evidence="9 10">Fluoride-specific ion channel. Important for reducing fluoride concentration in the cell, thus reducing its toxicity.</text>
</comment>
<feature type="binding site" evidence="10">
    <location>
        <position position="76"/>
    </location>
    <ligand>
        <name>Na(+)</name>
        <dbReference type="ChEBI" id="CHEBI:29101"/>
        <note>structural</note>
    </ligand>
</feature>
<keyword evidence="5 10" id="KW-0472">Membrane</keyword>
<feature type="transmembrane region" description="Helical" evidence="10">
    <location>
        <begin position="96"/>
        <end position="118"/>
    </location>
</feature>
<dbReference type="Pfam" id="PF02537">
    <property type="entry name" value="CRCB"/>
    <property type="match status" value="1"/>
</dbReference>
<evidence type="ECO:0000256" key="4">
    <source>
        <dbReference type="ARBA" id="ARBA00022989"/>
    </source>
</evidence>
<feature type="transmembrane region" description="Helical" evidence="10">
    <location>
        <begin position="6"/>
        <end position="23"/>
    </location>
</feature>
<dbReference type="PANTHER" id="PTHR28259:SF1">
    <property type="entry name" value="FLUORIDE EXPORT PROTEIN 1-RELATED"/>
    <property type="match status" value="1"/>
</dbReference>
<proteinExistence type="inferred from homology"/>
<comment type="catalytic activity">
    <reaction evidence="8">
        <text>fluoride(in) = fluoride(out)</text>
        <dbReference type="Rhea" id="RHEA:76159"/>
        <dbReference type="ChEBI" id="CHEBI:17051"/>
    </reaction>
    <physiologicalReaction direction="left-to-right" evidence="8">
        <dbReference type="Rhea" id="RHEA:76160"/>
    </physiologicalReaction>
</comment>
<protein>
    <recommendedName>
        <fullName evidence="10">Fluoride-specific ion channel FluC</fullName>
    </recommendedName>
</protein>
<comment type="activity regulation">
    <text evidence="10">Na(+) is not transported, but it plays an essential structural role and its presence is essential for fluoride channel function.</text>
</comment>
<dbReference type="GO" id="GO:0046872">
    <property type="term" value="F:metal ion binding"/>
    <property type="evidence" value="ECO:0007669"/>
    <property type="project" value="UniProtKB-KW"/>
</dbReference>
<comment type="similarity">
    <text evidence="7 10">Belongs to the fluoride channel Fluc/FEX (TC 1.A.43) family.</text>
</comment>
<keyword evidence="10" id="KW-0479">Metal-binding</keyword>
<keyword evidence="10" id="KW-0813">Transport</keyword>
<dbReference type="GO" id="GO:0140114">
    <property type="term" value="P:cellular detoxification of fluoride"/>
    <property type="evidence" value="ECO:0007669"/>
    <property type="project" value="UniProtKB-UniRule"/>
</dbReference>
<evidence type="ECO:0000313" key="11">
    <source>
        <dbReference type="EMBL" id="NYG06735.1"/>
    </source>
</evidence>
<dbReference type="PANTHER" id="PTHR28259">
    <property type="entry name" value="FLUORIDE EXPORT PROTEIN 1-RELATED"/>
    <property type="match status" value="1"/>
</dbReference>
<keyword evidence="10" id="KW-0915">Sodium</keyword>
<organism evidence="11 12">
    <name type="scientific">Pedococcus badiiscoriae</name>
    <dbReference type="NCBI Taxonomy" id="642776"/>
    <lineage>
        <taxon>Bacteria</taxon>
        <taxon>Bacillati</taxon>
        <taxon>Actinomycetota</taxon>
        <taxon>Actinomycetes</taxon>
        <taxon>Micrococcales</taxon>
        <taxon>Intrasporangiaceae</taxon>
        <taxon>Pedococcus</taxon>
    </lineage>
</organism>
<dbReference type="EMBL" id="JACCAB010000001">
    <property type="protein sequence ID" value="NYG06735.1"/>
    <property type="molecule type" value="Genomic_DNA"/>
</dbReference>
<feature type="binding site" evidence="10">
    <location>
        <position position="73"/>
    </location>
    <ligand>
        <name>Na(+)</name>
        <dbReference type="ChEBI" id="CHEBI:29101"/>
        <note>structural</note>
    </ligand>
</feature>
<comment type="caution">
    <text evidence="11">The sequence shown here is derived from an EMBL/GenBank/DDBJ whole genome shotgun (WGS) entry which is preliminary data.</text>
</comment>
<feature type="transmembrane region" description="Helical" evidence="10">
    <location>
        <begin position="62"/>
        <end position="89"/>
    </location>
</feature>